<evidence type="ECO:0000313" key="2">
    <source>
        <dbReference type="Proteomes" id="UP000708208"/>
    </source>
</evidence>
<evidence type="ECO:0000313" key="1">
    <source>
        <dbReference type="EMBL" id="CAG7832785.1"/>
    </source>
</evidence>
<dbReference type="AlphaFoldDB" id="A0A8J2PQQ2"/>
<dbReference type="EMBL" id="CAJVCH010566984">
    <property type="protein sequence ID" value="CAG7832785.1"/>
    <property type="molecule type" value="Genomic_DNA"/>
</dbReference>
<dbReference type="PANTHER" id="PTHR14097:SF7">
    <property type="entry name" value="OXIDOREDUCTASE HTATIP2"/>
    <property type="match status" value="1"/>
</dbReference>
<organism evidence="1 2">
    <name type="scientific">Allacma fusca</name>
    <dbReference type="NCBI Taxonomy" id="39272"/>
    <lineage>
        <taxon>Eukaryota</taxon>
        <taxon>Metazoa</taxon>
        <taxon>Ecdysozoa</taxon>
        <taxon>Arthropoda</taxon>
        <taxon>Hexapoda</taxon>
        <taxon>Collembola</taxon>
        <taxon>Symphypleona</taxon>
        <taxon>Sminthuridae</taxon>
        <taxon>Allacma</taxon>
    </lineage>
</organism>
<proteinExistence type="predicted"/>
<evidence type="ECO:0008006" key="3">
    <source>
        <dbReference type="Google" id="ProtNLM"/>
    </source>
</evidence>
<dbReference type="OrthoDB" id="430436at2759"/>
<dbReference type="PANTHER" id="PTHR14097">
    <property type="entry name" value="OXIDOREDUCTASE HTATIP2"/>
    <property type="match status" value="1"/>
</dbReference>
<protein>
    <recommendedName>
        <fullName evidence="3">NAD(P)-binding domain-containing protein</fullName>
    </recommendedName>
</protein>
<gene>
    <name evidence="1" type="ORF">AFUS01_LOCUS42453</name>
</gene>
<name>A0A8J2PQQ2_9HEXA</name>
<accession>A0A8J2PQQ2</accession>
<reference evidence="1" key="1">
    <citation type="submission" date="2021-06" db="EMBL/GenBank/DDBJ databases">
        <authorList>
            <person name="Hodson N. C."/>
            <person name="Mongue J. A."/>
            <person name="Jaron S. K."/>
        </authorList>
    </citation>
    <scope>NUCLEOTIDE SEQUENCE</scope>
</reference>
<sequence>MINVSISSTFILHPYAETIKRLFITAILSSPSFGERNSLNLFFTDFNKFECENHPLSFLINPIWLPKNMSGKVSAFIVGATGQVGKAISKELAKTDSVDRVTLFTRRQIDPSQGDTENDYSKFTVKVVDYEKLEENHTKDFEGFDVGYTAIGLIGTQSIEEKTKVDHDYLLEAAKLAKAGGCNNLNVVTGGSSKDSPFFYMRNKWVIEQDVSALGYERVTFYRPGLLLGGNRENLPLAYKLSSPIVNFLDRGRFLSLDVPALAKVMVHNSLQPAKAAVEFLENREIHKQGIKLANTNNNNK</sequence>
<keyword evidence="2" id="KW-1185">Reference proteome</keyword>
<dbReference type="Proteomes" id="UP000708208">
    <property type="component" value="Unassembled WGS sequence"/>
</dbReference>
<dbReference type="GO" id="GO:0051170">
    <property type="term" value="P:import into nucleus"/>
    <property type="evidence" value="ECO:0007669"/>
    <property type="project" value="TreeGrafter"/>
</dbReference>
<dbReference type="GO" id="GO:0005737">
    <property type="term" value="C:cytoplasm"/>
    <property type="evidence" value="ECO:0007669"/>
    <property type="project" value="TreeGrafter"/>
</dbReference>
<comment type="caution">
    <text evidence="1">The sequence shown here is derived from an EMBL/GenBank/DDBJ whole genome shotgun (WGS) entry which is preliminary data.</text>
</comment>